<comment type="function">
    <text evidence="6">Required during biogenesis of c-type cytochromes (cytochrome c6 and cytochrome f) at the step of heme attachment.</text>
</comment>
<feature type="transmembrane region" description="Helical" evidence="7">
    <location>
        <begin position="160"/>
        <end position="183"/>
    </location>
</feature>
<evidence type="ECO:0000256" key="6">
    <source>
        <dbReference type="HAMAP-Rule" id="MF_01392"/>
    </source>
</evidence>
<evidence type="ECO:0000256" key="3">
    <source>
        <dbReference type="ARBA" id="ARBA00022748"/>
    </source>
</evidence>
<keyword evidence="9" id="KW-0150">Chloroplast</keyword>
<keyword evidence="9" id="KW-0934">Plastid</keyword>
<feature type="transmembrane region" description="Helical" evidence="7">
    <location>
        <begin position="12"/>
        <end position="34"/>
    </location>
</feature>
<dbReference type="Pfam" id="PF05140">
    <property type="entry name" value="ResB"/>
    <property type="match status" value="2"/>
</dbReference>
<dbReference type="PANTHER" id="PTHR31566:SF0">
    <property type="entry name" value="CYTOCHROME C BIOGENESIS PROTEIN CCS1, CHLOROPLASTIC"/>
    <property type="match status" value="1"/>
</dbReference>
<geneLocation type="chloroplast" evidence="9"/>
<evidence type="ECO:0000256" key="5">
    <source>
        <dbReference type="ARBA" id="ARBA00023136"/>
    </source>
</evidence>
<keyword evidence="4 6" id="KW-1133">Transmembrane helix</keyword>
<comment type="similarity">
    <text evidence="6">Belongs to the Ccs1/CcsB family.</text>
</comment>
<evidence type="ECO:0000259" key="8">
    <source>
        <dbReference type="Pfam" id="PF05140"/>
    </source>
</evidence>
<evidence type="ECO:0000256" key="4">
    <source>
        <dbReference type="ARBA" id="ARBA00022989"/>
    </source>
</evidence>
<organism evidence="9 10">
    <name type="scientific">Aureococcus anophagefferens</name>
    <name type="common">Harmful bloom alga</name>
    <dbReference type="NCBI Taxonomy" id="44056"/>
    <lineage>
        <taxon>Eukaryota</taxon>
        <taxon>Sar</taxon>
        <taxon>Stramenopiles</taxon>
        <taxon>Ochrophyta</taxon>
        <taxon>Pelagophyceae</taxon>
        <taxon>Pelagomonadales</taxon>
        <taxon>Pelagomonadaceae</taxon>
        <taxon>Aureococcus</taxon>
    </lineage>
</organism>
<evidence type="ECO:0000313" key="9">
    <source>
        <dbReference type="EMBL" id="KAK7248416.1"/>
    </source>
</evidence>
<accession>A0ABR1G5E6</accession>
<feature type="domain" description="ResB-like" evidence="8">
    <location>
        <begin position="285"/>
        <end position="418"/>
    </location>
</feature>
<comment type="caution">
    <text evidence="9">The sequence shown here is derived from an EMBL/GenBank/DDBJ whole genome shotgun (WGS) entry which is preliminary data.</text>
</comment>
<evidence type="ECO:0000256" key="1">
    <source>
        <dbReference type="ARBA" id="ARBA00004141"/>
    </source>
</evidence>
<keyword evidence="5 6" id="KW-0472">Membrane</keyword>
<dbReference type="InterPro" id="IPR007816">
    <property type="entry name" value="ResB-like_domain"/>
</dbReference>
<keyword evidence="6" id="KW-0793">Thylakoid</keyword>
<reference evidence="9 10" key="1">
    <citation type="submission" date="2024-03" db="EMBL/GenBank/DDBJ databases">
        <title>Aureococcus anophagefferens CCMP1851 and Kratosvirus quantuckense: Draft genome of a second virus-susceptible host strain in the model system.</title>
        <authorList>
            <person name="Chase E."/>
            <person name="Truchon A.R."/>
            <person name="Schepens W."/>
            <person name="Wilhelm S.W."/>
        </authorList>
    </citation>
    <scope>NUCLEOTIDE SEQUENCE [LARGE SCALE GENOMIC DNA]</scope>
    <source>
        <strain evidence="9 10">CCMP1851</strain>
    </source>
</reference>
<dbReference type="Proteomes" id="UP001363151">
    <property type="component" value="Unassembled WGS sequence"/>
</dbReference>
<evidence type="ECO:0000256" key="2">
    <source>
        <dbReference type="ARBA" id="ARBA00022692"/>
    </source>
</evidence>
<evidence type="ECO:0000313" key="10">
    <source>
        <dbReference type="Proteomes" id="UP001363151"/>
    </source>
</evidence>
<feature type="domain" description="ResB-like" evidence="8">
    <location>
        <begin position="15"/>
        <end position="277"/>
    </location>
</feature>
<feature type="transmembrane region" description="Helical" evidence="7">
    <location>
        <begin position="71"/>
        <end position="91"/>
    </location>
</feature>
<dbReference type="HAMAP" id="MF_01392">
    <property type="entry name" value="CytC_Ccs1"/>
    <property type="match status" value="1"/>
</dbReference>
<gene>
    <name evidence="6" type="primary">ccs1</name>
    <name evidence="9" type="ORF">SO694_cp00085</name>
</gene>
<sequence length="429" mass="49092">MKLQFLLVRYLANLQFAVALLLTIASFSVIGSIIEQDQTQEFYRNAYSQPWFGIFNDTLILRLGLDHIFRTWWFISLLILFGTSLTCCTFLQQLPILRSARQFKFYKARQNFKRLPFNTKTDAITNGSLITSLKSKDYQIFQGFKGVYAHKGIIGRISPIIVHFSMVLILLGTILASTSGFVAQEFIPKTEVFYIQNILNNNVNSYVPQISGRVNDFWITYTENQSIKQFYTDLSILDKNGKELKRETIYVNHPMHYAGLTFYQTDWAIIGLRAKFENSLPYQIPIIKSTKNIWLSWLPKDVNNKNMTEQPSGYTLLNTTLRGTSAVYDQNGTLVGEGEINEPLPGNTNIQLCDYITATGIQIKSDPGIPVIYVGFLLLLVSIVLSYLSYSQIWLTQQGNQTILGGMTNRSKIKFEFEMLNLILQFQKV</sequence>
<evidence type="ECO:0000256" key="7">
    <source>
        <dbReference type="SAM" id="Phobius"/>
    </source>
</evidence>
<dbReference type="InterPro" id="IPR023494">
    <property type="entry name" value="Cyt_c_bgen_Ccs1/CcsB/ResB"/>
</dbReference>
<comment type="subunit">
    <text evidence="6">May interact with CcsA.</text>
</comment>
<keyword evidence="3 6" id="KW-0201">Cytochrome c-type biogenesis</keyword>
<name>A0ABR1G5E6_AURAN</name>
<comment type="subcellular location">
    <subcellularLocation>
        <location evidence="1">Membrane</location>
        <topology evidence="1">Multi-pass membrane protein</topology>
    </subcellularLocation>
    <subcellularLocation>
        <location evidence="6">Plastid</location>
        <location evidence="6">Chloroplast thylakoid membrane</location>
        <topology evidence="6">Multi-pass membrane protein</topology>
    </subcellularLocation>
</comment>
<dbReference type="PANTHER" id="PTHR31566">
    <property type="entry name" value="CYTOCHROME C BIOGENESIS PROTEIN CCS1, CHLOROPLASTIC"/>
    <property type="match status" value="1"/>
</dbReference>
<proteinExistence type="inferred from homology"/>
<dbReference type="EMBL" id="JBBJCI010000100">
    <property type="protein sequence ID" value="KAK7248416.1"/>
    <property type="molecule type" value="Genomic_DNA"/>
</dbReference>
<feature type="transmembrane region" description="Helical" evidence="7">
    <location>
        <begin position="371"/>
        <end position="390"/>
    </location>
</feature>
<keyword evidence="10" id="KW-1185">Reference proteome</keyword>
<keyword evidence="2 6" id="KW-0812">Transmembrane</keyword>
<protein>
    <recommendedName>
        <fullName evidence="6">Cytochrome c biogenesis protein Ccs1</fullName>
    </recommendedName>
</protein>